<dbReference type="EMBL" id="CP002418">
    <property type="protein sequence ID" value="ADU44934.1"/>
    <property type="molecule type" value="Genomic_DNA"/>
</dbReference>
<dbReference type="eggNOG" id="COG4679">
    <property type="taxonomic scope" value="Bacteria"/>
</dbReference>
<reference evidence="1" key="1">
    <citation type="submission" date="2010-12" db="EMBL/GenBank/DDBJ databases">
        <title>Complete sequence of Rhodopseudomonas palustris DX-1.</title>
        <authorList>
            <consortium name="US DOE Joint Genome Institute"/>
            <person name="Lucas S."/>
            <person name="Copeland A."/>
            <person name="Lapidus A."/>
            <person name="Cheng J.-F."/>
            <person name="Goodwin L."/>
            <person name="Pitluck S."/>
            <person name="Misra M."/>
            <person name="Chertkov O."/>
            <person name="Detter J.C."/>
            <person name="Han C."/>
            <person name="Tapia R."/>
            <person name="Land M."/>
            <person name="Hauser L."/>
            <person name="Kyrpides N."/>
            <person name="Ivanova N."/>
            <person name="Ovchinnikova G."/>
            <person name="Logan B."/>
            <person name="Oda Y."/>
            <person name="Harwood C."/>
            <person name="Woyke T."/>
        </authorList>
    </citation>
    <scope>NUCLEOTIDE SEQUENCE [LARGE SCALE GENOMIC DNA]</scope>
    <source>
        <strain evidence="1">DX-1</strain>
    </source>
</reference>
<dbReference type="AlphaFoldDB" id="E6VQE4"/>
<sequence length="97" mass="10881">MGGRDAQCNCGCRNRSIAGRYAGAVRAVAELIEQIGFEVKHLEERLWELRISDGISRAIYVTAEGRRVVVVRAFVKKTQKTPPRELAIARQRAKTVK</sequence>
<dbReference type="STRING" id="652103.Rpdx1_3363"/>
<dbReference type="InterPro" id="IPR009241">
    <property type="entry name" value="HigB-like"/>
</dbReference>
<evidence type="ECO:0000313" key="1">
    <source>
        <dbReference type="EMBL" id="ADU44934.1"/>
    </source>
</evidence>
<dbReference type="HOGENOM" id="CLU_122734_6_2_5"/>
<name>E6VQE4_RHOPX</name>
<evidence type="ECO:0000313" key="2">
    <source>
        <dbReference type="Proteomes" id="UP000001402"/>
    </source>
</evidence>
<accession>E6VQE4</accession>
<dbReference type="Proteomes" id="UP000001402">
    <property type="component" value="Chromosome"/>
</dbReference>
<evidence type="ECO:0008006" key="3">
    <source>
        <dbReference type="Google" id="ProtNLM"/>
    </source>
</evidence>
<protein>
    <recommendedName>
        <fullName evidence="3">Type II toxin-antitoxin system RelE/ParE family toxin</fullName>
    </recommendedName>
</protein>
<gene>
    <name evidence="1" type="ordered locus">Rpdx1_3363</name>
</gene>
<dbReference type="KEGG" id="rpx:Rpdx1_3363"/>
<organism evidence="1 2">
    <name type="scientific">Rhodopseudomonas palustris (strain DX-1)</name>
    <dbReference type="NCBI Taxonomy" id="652103"/>
    <lineage>
        <taxon>Bacteria</taxon>
        <taxon>Pseudomonadati</taxon>
        <taxon>Pseudomonadota</taxon>
        <taxon>Alphaproteobacteria</taxon>
        <taxon>Hyphomicrobiales</taxon>
        <taxon>Nitrobacteraceae</taxon>
        <taxon>Rhodopseudomonas</taxon>
    </lineage>
</organism>
<dbReference type="Pfam" id="PF05973">
    <property type="entry name" value="Gp49"/>
    <property type="match status" value="1"/>
</dbReference>
<proteinExistence type="predicted"/>